<sequence>MQVEHRITVNASPGTVFQIYEDVQHWHTWDPDTRQAYIEGPFRVGSRGRITPPKGMTVPMLLTQVEPGKCFTVESKIPLFRMLFEHELVPVNGATEVIHRVTFSGFLSVVLGPMLSKQLNSGLPVTLRNLKTLAEAARADPVVHQ</sequence>
<protein>
    <submittedName>
        <fullName evidence="1">SRPBCC family protein</fullName>
    </submittedName>
</protein>
<keyword evidence="2" id="KW-1185">Reference proteome</keyword>
<dbReference type="InterPro" id="IPR019587">
    <property type="entry name" value="Polyketide_cyclase/dehydratase"/>
</dbReference>
<organism evidence="1 2">
    <name type="scientific">Undibacterium rugosum</name>
    <dbReference type="NCBI Taxonomy" id="2762291"/>
    <lineage>
        <taxon>Bacteria</taxon>
        <taxon>Pseudomonadati</taxon>
        <taxon>Pseudomonadota</taxon>
        <taxon>Betaproteobacteria</taxon>
        <taxon>Burkholderiales</taxon>
        <taxon>Oxalobacteraceae</taxon>
        <taxon>Undibacterium</taxon>
    </lineage>
</organism>
<dbReference type="InterPro" id="IPR023393">
    <property type="entry name" value="START-like_dom_sf"/>
</dbReference>
<evidence type="ECO:0000313" key="2">
    <source>
        <dbReference type="Proteomes" id="UP000612361"/>
    </source>
</evidence>
<dbReference type="AlphaFoldDB" id="A0A923KVF6"/>
<dbReference type="Proteomes" id="UP000612361">
    <property type="component" value="Unassembled WGS sequence"/>
</dbReference>
<comment type="caution">
    <text evidence="1">The sequence shown here is derived from an EMBL/GenBank/DDBJ whole genome shotgun (WGS) entry which is preliminary data.</text>
</comment>
<dbReference type="RefSeq" id="WP_186880891.1">
    <property type="nucleotide sequence ID" value="NZ_JACOGG010000007.1"/>
</dbReference>
<dbReference type="EMBL" id="JACOGG010000007">
    <property type="protein sequence ID" value="MBC3935302.1"/>
    <property type="molecule type" value="Genomic_DNA"/>
</dbReference>
<evidence type="ECO:0000313" key="1">
    <source>
        <dbReference type="EMBL" id="MBC3935302.1"/>
    </source>
</evidence>
<name>A0A923KVF6_9BURK</name>
<proteinExistence type="predicted"/>
<accession>A0A923KVF6</accession>
<reference evidence="1" key="1">
    <citation type="submission" date="2020-08" db="EMBL/GenBank/DDBJ databases">
        <title>Novel species isolated from subtropical streams in China.</title>
        <authorList>
            <person name="Lu H."/>
        </authorList>
    </citation>
    <scope>NUCLEOTIDE SEQUENCE</scope>
    <source>
        <strain evidence="1">CY7W</strain>
    </source>
</reference>
<dbReference type="Pfam" id="PF10604">
    <property type="entry name" value="Polyketide_cyc2"/>
    <property type="match status" value="1"/>
</dbReference>
<gene>
    <name evidence="1" type="ORF">H8K47_08015</name>
</gene>
<dbReference type="SUPFAM" id="SSF55961">
    <property type="entry name" value="Bet v1-like"/>
    <property type="match status" value="1"/>
</dbReference>
<dbReference type="Gene3D" id="3.30.530.20">
    <property type="match status" value="1"/>
</dbReference>